<proteinExistence type="predicted"/>
<organism evidence="1">
    <name type="scientific">uncultured Pyrinomonadaceae bacterium</name>
    <dbReference type="NCBI Taxonomy" id="2283094"/>
    <lineage>
        <taxon>Bacteria</taxon>
        <taxon>Pseudomonadati</taxon>
        <taxon>Acidobacteriota</taxon>
        <taxon>Blastocatellia</taxon>
        <taxon>Blastocatellales</taxon>
        <taxon>Pyrinomonadaceae</taxon>
        <taxon>environmental samples</taxon>
    </lineage>
</organism>
<accession>A0A6J4NL03</accession>
<gene>
    <name evidence="1" type="ORF">AVDCRST_MAG74-959</name>
</gene>
<dbReference type="EMBL" id="CADCUR010000076">
    <property type="protein sequence ID" value="CAA9390573.1"/>
    <property type="molecule type" value="Genomic_DNA"/>
</dbReference>
<protein>
    <submittedName>
        <fullName evidence="1">Uncharacterized protein</fullName>
    </submittedName>
</protein>
<dbReference type="AlphaFoldDB" id="A0A6J4NL03"/>
<reference evidence="1" key="1">
    <citation type="submission" date="2020-02" db="EMBL/GenBank/DDBJ databases">
        <authorList>
            <person name="Meier V. D."/>
        </authorList>
    </citation>
    <scope>NUCLEOTIDE SEQUENCE</scope>
    <source>
        <strain evidence="1">AVDCRST_MAG74</strain>
    </source>
</reference>
<evidence type="ECO:0000313" key="1">
    <source>
        <dbReference type="EMBL" id="CAA9390573.1"/>
    </source>
</evidence>
<sequence length="57" mass="6744">MFSRLKSRLRENRPCRLFFSLAEKGKMYANWQRGSQQPESLIYKMTSRLFSLPTAAD</sequence>
<name>A0A6J4NL03_9BACT</name>